<evidence type="ECO:0000256" key="9">
    <source>
        <dbReference type="ARBA" id="ARBA00034617"/>
    </source>
</evidence>
<dbReference type="PROSITE" id="PS51217">
    <property type="entry name" value="UVRD_HELICASE_CTER"/>
    <property type="match status" value="1"/>
</dbReference>
<dbReference type="Gene3D" id="1.10.486.10">
    <property type="entry name" value="PCRA, domain 4"/>
    <property type="match status" value="1"/>
</dbReference>
<keyword evidence="2 11" id="KW-0235">DNA replication</keyword>
<dbReference type="HAMAP" id="MF_01920">
    <property type="entry name" value="Helicase_Rep"/>
    <property type="match status" value="1"/>
</dbReference>
<evidence type="ECO:0000256" key="7">
    <source>
        <dbReference type="ARBA" id="ARBA00023125"/>
    </source>
</evidence>
<comment type="function">
    <text evidence="11">Rep helicase is a single-stranded DNA-dependent ATPase involved in DNA replication; it can initiate unwinding at a nick in the DNA. It binds to the single-stranded DNA and acts in a progressive fashion along the DNA in the 3' to 5' direction.</text>
</comment>
<evidence type="ECO:0000256" key="6">
    <source>
        <dbReference type="ARBA" id="ARBA00022840"/>
    </source>
</evidence>
<feature type="binding site" evidence="11">
    <location>
        <position position="314"/>
    </location>
    <ligand>
        <name>ATP</name>
        <dbReference type="ChEBI" id="CHEBI:30616"/>
    </ligand>
</feature>
<evidence type="ECO:0000256" key="3">
    <source>
        <dbReference type="ARBA" id="ARBA00022741"/>
    </source>
</evidence>
<dbReference type="GO" id="GO:0000725">
    <property type="term" value="P:recombinational repair"/>
    <property type="evidence" value="ECO:0007669"/>
    <property type="project" value="TreeGrafter"/>
</dbReference>
<sequence>MLCAIQSLTQTSDGRATMAPCLLECAAIFWRPPVSSMSRLNPRQQEARDYVGGPLLVLAGAGSGKTSVITRKIAHLIQNCGIRAQYIVAMTFTNKAAREMKERVATLLRPGEGRGLTVCTFHNLGLNIIRKEHDKLGYKPGFSIFDESDIKALLSDIMQKEYSGDDGIDEIKNMIGAWKNDLILPAEALEKARNPREQTAAIVYTHYQRTLKAFNAVDFDDLILQPVKLFQEHPEVLERWQNRVRYLLVDEYQDTNASQYLLVKMLIGMRNQFTVVGDDDQSIYAWRGARPENLMLLKEDYPSLKIVMLEQNYRSTSRILRCANVLIANNPHAFEKQLWSEMGVGDEIRVIRCKNEEAEAERVAMEILTLHLRTNRPYSDFAILYRGNYQAKLIELKLQHHQVPYRLSGGNSFFGRQEVKDLMAYLRLLVNPDDDNAYLRVINVPRREIGSTTLEKLGNYATERGVSMYAASEELGLGEHLDARYTERLQRFKHWLDGVRHKVALEDPIAALHEMIRDIDYENWIRQQTASDKAAEFRISNVWFLVEALKNTLEKDEEGDMTIEDAIGKLVLRDMLERQQEEEENAEGVQMMTLHASKGLEFPYVFIMGMEEEILPHRSSIEADTIEEERRLAYVGITRARQTLAFTFAAKRKQYGEIIDCTPSRFLDELPPDDLAWEGLDDAPVEVKAARGNNALADIRAMLKR</sequence>
<keyword evidence="6 11" id="KW-0067">ATP-binding</keyword>
<evidence type="ECO:0000259" key="13">
    <source>
        <dbReference type="PROSITE" id="PS51198"/>
    </source>
</evidence>
<dbReference type="InterPro" id="IPR005752">
    <property type="entry name" value="Helicase_Rep"/>
</dbReference>
<dbReference type="CDD" id="cd17932">
    <property type="entry name" value="DEXQc_UvrD"/>
    <property type="match status" value="1"/>
</dbReference>
<dbReference type="InterPro" id="IPR014017">
    <property type="entry name" value="DNA_helicase_UvrD-like_C"/>
</dbReference>
<dbReference type="Proteomes" id="UP000254602">
    <property type="component" value="Unassembled WGS sequence"/>
</dbReference>
<dbReference type="PANTHER" id="PTHR11070">
    <property type="entry name" value="UVRD / RECB / PCRA DNA HELICASE FAMILY MEMBER"/>
    <property type="match status" value="1"/>
</dbReference>
<reference evidence="15 16" key="1">
    <citation type="submission" date="2018-06" db="EMBL/GenBank/DDBJ databases">
        <authorList>
            <consortium name="Pathogen Informatics"/>
            <person name="Doyle S."/>
        </authorList>
    </citation>
    <scope>NUCLEOTIDE SEQUENCE [LARGE SCALE GENOMIC DNA]</scope>
    <source>
        <strain evidence="15 16">NCTC7914</strain>
    </source>
</reference>
<evidence type="ECO:0000259" key="14">
    <source>
        <dbReference type="PROSITE" id="PS51217"/>
    </source>
</evidence>
<dbReference type="SUPFAM" id="SSF52540">
    <property type="entry name" value="P-loop containing nucleoside triphosphate hydrolases"/>
    <property type="match status" value="1"/>
</dbReference>
<dbReference type="InterPro" id="IPR027417">
    <property type="entry name" value="P-loop_NTPase"/>
</dbReference>
<comment type="catalytic activity">
    <reaction evidence="10 11">
        <text>ATP + H2O = ADP + phosphate + H(+)</text>
        <dbReference type="Rhea" id="RHEA:13065"/>
        <dbReference type="ChEBI" id="CHEBI:15377"/>
        <dbReference type="ChEBI" id="CHEBI:15378"/>
        <dbReference type="ChEBI" id="CHEBI:30616"/>
        <dbReference type="ChEBI" id="CHEBI:43474"/>
        <dbReference type="ChEBI" id="CHEBI:456216"/>
        <dbReference type="EC" id="5.6.2.4"/>
    </reaction>
</comment>
<dbReference type="InterPro" id="IPR000212">
    <property type="entry name" value="DNA_helicase_UvrD/REP"/>
</dbReference>
<dbReference type="InterPro" id="IPR014016">
    <property type="entry name" value="UvrD-like_ATP-bd"/>
</dbReference>
<keyword evidence="4 11" id="KW-0378">Hydrolase</keyword>
<evidence type="ECO:0000256" key="12">
    <source>
        <dbReference type="PROSITE-ProRule" id="PRU00560"/>
    </source>
</evidence>
<feature type="binding site" evidence="12">
    <location>
        <begin position="59"/>
        <end position="66"/>
    </location>
    <ligand>
        <name>ATP</name>
        <dbReference type="ChEBI" id="CHEBI:30616"/>
    </ligand>
</feature>
<evidence type="ECO:0000256" key="4">
    <source>
        <dbReference type="ARBA" id="ARBA00022801"/>
    </source>
</evidence>
<organism evidence="15 16">
    <name type="scientific">Pseudomonas putida</name>
    <name type="common">Arthrobacter siderocapsulatus</name>
    <dbReference type="NCBI Taxonomy" id="303"/>
    <lineage>
        <taxon>Bacteria</taxon>
        <taxon>Pseudomonadati</taxon>
        <taxon>Pseudomonadota</taxon>
        <taxon>Gammaproteobacteria</taxon>
        <taxon>Pseudomonadales</taxon>
        <taxon>Pseudomonadaceae</taxon>
        <taxon>Pseudomonas</taxon>
    </lineage>
</organism>
<dbReference type="InterPro" id="IPR013986">
    <property type="entry name" value="DExx_box_DNA_helicase_dom_sf"/>
</dbReference>
<dbReference type="PROSITE" id="PS51198">
    <property type="entry name" value="UVRD_HELICASE_ATP_BIND"/>
    <property type="match status" value="1"/>
</dbReference>
<dbReference type="Pfam" id="PF13361">
    <property type="entry name" value="UvrD_C"/>
    <property type="match status" value="1"/>
</dbReference>
<gene>
    <name evidence="11 15" type="primary">rep</name>
    <name evidence="15" type="ORF">NCTC7914_00862</name>
</gene>
<keyword evidence="8 11" id="KW-0413">Isomerase</keyword>
<dbReference type="AlphaFoldDB" id="A0A379KG00"/>
<accession>A0A379KG00</accession>
<dbReference type="GO" id="GO:0005524">
    <property type="term" value="F:ATP binding"/>
    <property type="evidence" value="ECO:0007669"/>
    <property type="project" value="UniProtKB-UniRule"/>
</dbReference>
<dbReference type="Gene3D" id="3.40.50.300">
    <property type="entry name" value="P-loop containing nucleotide triphosphate hydrolases"/>
    <property type="match status" value="2"/>
</dbReference>
<feature type="domain" description="UvrD-like helicase ATP-binding" evidence="13">
    <location>
        <begin position="38"/>
        <end position="316"/>
    </location>
</feature>
<dbReference type="GO" id="GO:0005829">
    <property type="term" value="C:cytosol"/>
    <property type="evidence" value="ECO:0007669"/>
    <property type="project" value="TreeGrafter"/>
</dbReference>
<proteinExistence type="inferred from homology"/>
<keyword evidence="5 11" id="KW-0347">Helicase</keyword>
<evidence type="ECO:0000256" key="1">
    <source>
        <dbReference type="ARBA" id="ARBA00009922"/>
    </source>
</evidence>
<dbReference type="Gene3D" id="1.10.10.160">
    <property type="match status" value="1"/>
</dbReference>
<comment type="subunit">
    <text evidence="11">Homodimer.</text>
</comment>
<dbReference type="Pfam" id="PF00580">
    <property type="entry name" value="UvrD-helicase"/>
    <property type="match status" value="1"/>
</dbReference>
<dbReference type="GO" id="GO:0016887">
    <property type="term" value="F:ATP hydrolysis activity"/>
    <property type="evidence" value="ECO:0007669"/>
    <property type="project" value="RHEA"/>
</dbReference>
<evidence type="ECO:0000256" key="11">
    <source>
        <dbReference type="HAMAP-Rule" id="MF_01920"/>
    </source>
</evidence>
<evidence type="ECO:0000256" key="8">
    <source>
        <dbReference type="ARBA" id="ARBA00023235"/>
    </source>
</evidence>
<dbReference type="EMBL" id="UGUY01000001">
    <property type="protein sequence ID" value="SUD66800.1"/>
    <property type="molecule type" value="Genomic_DNA"/>
</dbReference>
<keyword evidence="3 11" id="KW-0547">Nucleotide-binding</keyword>
<dbReference type="GO" id="GO:0003697">
    <property type="term" value="F:single-stranded DNA binding"/>
    <property type="evidence" value="ECO:0007669"/>
    <property type="project" value="UniProtKB-UniRule"/>
</dbReference>
<dbReference type="EC" id="5.6.2.4" evidence="11"/>
<evidence type="ECO:0000313" key="16">
    <source>
        <dbReference type="Proteomes" id="UP000254602"/>
    </source>
</evidence>
<protein>
    <recommendedName>
        <fullName evidence="11">ATP-dependent DNA helicase Rep</fullName>
        <ecNumber evidence="11">5.6.2.4</ecNumber>
    </recommendedName>
    <alternativeName>
        <fullName evidence="11">DNA 3'-5' helicase Rep</fullName>
    </alternativeName>
</protein>
<comment type="similarity">
    <text evidence="1 11">Belongs to the helicase family. UvrD subfamily.</text>
</comment>
<name>A0A379KG00_PSEPU</name>
<dbReference type="NCBIfam" id="TIGR01074">
    <property type="entry name" value="rep"/>
    <property type="match status" value="1"/>
</dbReference>
<evidence type="ECO:0000256" key="2">
    <source>
        <dbReference type="ARBA" id="ARBA00022705"/>
    </source>
</evidence>
<dbReference type="GO" id="GO:0043138">
    <property type="term" value="F:3'-5' DNA helicase activity"/>
    <property type="evidence" value="ECO:0007669"/>
    <property type="project" value="UniProtKB-UniRule"/>
</dbReference>
<dbReference type="GO" id="GO:0006260">
    <property type="term" value="P:DNA replication"/>
    <property type="evidence" value="ECO:0007669"/>
    <property type="project" value="UniProtKB-UniRule"/>
</dbReference>
<evidence type="ECO:0000256" key="5">
    <source>
        <dbReference type="ARBA" id="ARBA00022806"/>
    </source>
</evidence>
<comment type="catalytic activity">
    <reaction evidence="9 11">
        <text>Couples ATP hydrolysis with the unwinding of duplex DNA by translocating in the 3'-5' direction.</text>
        <dbReference type="EC" id="5.6.2.4"/>
    </reaction>
</comment>
<feature type="domain" description="UvrD-like helicase C-terminal" evidence="14">
    <location>
        <begin position="317"/>
        <end position="599"/>
    </location>
</feature>
<evidence type="ECO:0000313" key="15">
    <source>
        <dbReference type="EMBL" id="SUD66800.1"/>
    </source>
</evidence>
<keyword evidence="7 11" id="KW-0238">DNA-binding</keyword>
<evidence type="ECO:0000256" key="10">
    <source>
        <dbReference type="ARBA" id="ARBA00048988"/>
    </source>
</evidence>
<dbReference type="PANTHER" id="PTHR11070:SF64">
    <property type="entry name" value="ATP-DEPENDENT DNA HELICASE REP"/>
    <property type="match status" value="1"/>
</dbReference>
<dbReference type="CDD" id="cd18807">
    <property type="entry name" value="SF1_C_UvrD"/>
    <property type="match status" value="1"/>
</dbReference>